<comment type="cofactor">
    <cofactor evidence="9">
        <name>Ca(2+)</name>
        <dbReference type="ChEBI" id="CHEBI:29108"/>
    </cofactor>
    <text evidence="9">Binds 2 calcium ions per subunit.</text>
</comment>
<dbReference type="PROSITE" id="PS00436">
    <property type="entry name" value="PEROXIDASE_2"/>
    <property type="match status" value="1"/>
</dbReference>
<comment type="caution">
    <text evidence="11">The sequence shown here is derived from an EMBL/GenBank/DDBJ whole genome shotgun (WGS) entry which is preliminary data.</text>
</comment>
<proteinExistence type="inferred from homology"/>
<dbReference type="EC" id="1.11.1.-" evidence="9"/>
<feature type="signal peptide" evidence="9">
    <location>
        <begin position="1"/>
        <end position="16"/>
    </location>
</feature>
<organism evidence="11 12">
    <name type="scientific">Diaporthe eres</name>
    <name type="common">Phomopsis oblonga</name>
    <dbReference type="NCBI Taxonomy" id="83184"/>
    <lineage>
        <taxon>Eukaryota</taxon>
        <taxon>Fungi</taxon>
        <taxon>Dikarya</taxon>
        <taxon>Ascomycota</taxon>
        <taxon>Pezizomycotina</taxon>
        <taxon>Sordariomycetes</taxon>
        <taxon>Sordariomycetidae</taxon>
        <taxon>Diaporthales</taxon>
        <taxon>Diaporthaceae</taxon>
        <taxon>Diaporthe</taxon>
        <taxon>Diaporthe eres species complex</taxon>
    </lineage>
</organism>
<keyword evidence="6" id="KW-0408">Iron</keyword>
<evidence type="ECO:0000256" key="2">
    <source>
        <dbReference type="ARBA" id="ARBA00022559"/>
    </source>
</evidence>
<evidence type="ECO:0000256" key="1">
    <source>
        <dbReference type="ARBA" id="ARBA00006089"/>
    </source>
</evidence>
<dbReference type="PRINTS" id="PR00458">
    <property type="entry name" value="PEROXIDASE"/>
</dbReference>
<dbReference type="InterPro" id="IPR044831">
    <property type="entry name" value="Ccp1-like"/>
</dbReference>
<keyword evidence="8" id="KW-0325">Glycoprotein</keyword>
<dbReference type="Gene3D" id="1.10.520.10">
    <property type="match status" value="1"/>
</dbReference>
<evidence type="ECO:0000256" key="7">
    <source>
        <dbReference type="ARBA" id="ARBA00023157"/>
    </source>
</evidence>
<evidence type="ECO:0000256" key="5">
    <source>
        <dbReference type="ARBA" id="ARBA00023002"/>
    </source>
</evidence>
<keyword evidence="4 9" id="KW-0479">Metal-binding</keyword>
<keyword evidence="2 9" id="KW-0575">Peroxidase</keyword>
<dbReference type="PROSITE" id="PS00435">
    <property type="entry name" value="PEROXIDASE_1"/>
    <property type="match status" value="1"/>
</dbReference>
<feature type="chain" id="PRO_5044997195" description="Peroxidase" evidence="9">
    <location>
        <begin position="17"/>
        <end position="350"/>
    </location>
</feature>
<gene>
    <name evidence="11" type="ORF">SLS63_010999</name>
</gene>
<evidence type="ECO:0000256" key="8">
    <source>
        <dbReference type="ARBA" id="ARBA00023180"/>
    </source>
</evidence>
<evidence type="ECO:0000256" key="6">
    <source>
        <dbReference type="ARBA" id="ARBA00023004"/>
    </source>
</evidence>
<dbReference type="InterPro" id="IPR002016">
    <property type="entry name" value="Haem_peroxidase"/>
</dbReference>
<dbReference type="InterPro" id="IPR001621">
    <property type="entry name" value="Ligninase"/>
</dbReference>
<dbReference type="SUPFAM" id="SSF48113">
    <property type="entry name" value="Heme-dependent peroxidases"/>
    <property type="match status" value="1"/>
</dbReference>
<comment type="similarity">
    <text evidence="1 9">Belongs to the peroxidase family. Ligninase subfamily.</text>
</comment>
<dbReference type="InterPro" id="IPR019793">
    <property type="entry name" value="Peroxidases_heam-ligand_BS"/>
</dbReference>
<dbReference type="PRINTS" id="PR00462">
    <property type="entry name" value="LIGNINASE"/>
</dbReference>
<accession>A0ABR1NV50</accession>
<dbReference type="InterPro" id="IPR010255">
    <property type="entry name" value="Haem_peroxidase_sf"/>
</dbReference>
<evidence type="ECO:0000313" key="11">
    <source>
        <dbReference type="EMBL" id="KAK7716687.1"/>
    </source>
</evidence>
<dbReference type="Proteomes" id="UP001430848">
    <property type="component" value="Unassembled WGS sequence"/>
</dbReference>
<keyword evidence="9" id="KW-0106">Calcium</keyword>
<evidence type="ECO:0000259" key="10">
    <source>
        <dbReference type="PROSITE" id="PS50873"/>
    </source>
</evidence>
<dbReference type="InterPro" id="IPR019794">
    <property type="entry name" value="Peroxidases_AS"/>
</dbReference>
<evidence type="ECO:0000313" key="12">
    <source>
        <dbReference type="Proteomes" id="UP001430848"/>
    </source>
</evidence>
<dbReference type="PROSITE" id="PS50873">
    <property type="entry name" value="PEROXIDASE_4"/>
    <property type="match status" value="1"/>
</dbReference>
<dbReference type="EMBL" id="JAKNSF020000098">
    <property type="protein sequence ID" value="KAK7716687.1"/>
    <property type="molecule type" value="Genomic_DNA"/>
</dbReference>
<protein>
    <recommendedName>
        <fullName evidence="9">Peroxidase</fullName>
        <ecNumber evidence="9">1.11.1.-</ecNumber>
    </recommendedName>
</protein>
<feature type="domain" description="Plant heme peroxidase family profile" evidence="10">
    <location>
        <begin position="118"/>
        <end position="350"/>
    </location>
</feature>
<sequence length="350" mass="37018">MHSLLPIILAASTVSASPYHANRELFADLRNTPVLATRSTSLLGDLLNEASSTLSAVGAEISSILTGVLDALADGDNYTPPGDIDSPECAADTCCKWSHIVSDIRGSFTDGDGCTASARGAIRLGFHDAAAWQSSLSSGGADGSVVLNADELARIENRGLQDIAKQTQTWFDQYKQYNITMADLIQMNAIAATAACPGGPRIKAYVGRVDNNALPPAGLIPSPFADAQTNIALFEAKTFTAADLVALIGAHTVSQQNFVDPSQAGKSQDTTDSVWDNNYYGETASPDTPDGVFKFQSDISLSNDSETSGTWQTFAKDQGAWEAAYAPAYFRMSLLGVNNLNELTDCSQVV</sequence>
<dbReference type="Gene3D" id="1.10.420.10">
    <property type="entry name" value="Peroxidase, domain 2"/>
    <property type="match status" value="1"/>
</dbReference>
<evidence type="ECO:0000256" key="3">
    <source>
        <dbReference type="ARBA" id="ARBA00022617"/>
    </source>
</evidence>
<reference evidence="11 12" key="1">
    <citation type="submission" date="2024-02" db="EMBL/GenBank/DDBJ databases">
        <title>De novo assembly and annotation of 12 fungi associated with fruit tree decline syndrome in Ontario, Canada.</title>
        <authorList>
            <person name="Sulman M."/>
            <person name="Ellouze W."/>
            <person name="Ilyukhin E."/>
        </authorList>
    </citation>
    <scope>NUCLEOTIDE SEQUENCE [LARGE SCALE GENOMIC DNA]</scope>
    <source>
        <strain evidence="11 12">M169</strain>
    </source>
</reference>
<dbReference type="PANTHER" id="PTHR31356">
    <property type="entry name" value="THYLAKOID LUMENAL 29 KDA PROTEIN, CHLOROPLASTIC-RELATED"/>
    <property type="match status" value="1"/>
</dbReference>
<dbReference type="Pfam" id="PF00141">
    <property type="entry name" value="peroxidase"/>
    <property type="match status" value="1"/>
</dbReference>
<keyword evidence="9" id="KW-0732">Signal</keyword>
<evidence type="ECO:0000256" key="9">
    <source>
        <dbReference type="RuleBase" id="RU363051"/>
    </source>
</evidence>
<keyword evidence="3" id="KW-0349">Heme</keyword>
<name>A0ABR1NV50_DIAER</name>
<keyword evidence="5 9" id="KW-0560">Oxidoreductase</keyword>
<dbReference type="PANTHER" id="PTHR31356:SF66">
    <property type="entry name" value="CATALASE-PEROXIDASE"/>
    <property type="match status" value="1"/>
</dbReference>
<keyword evidence="12" id="KW-1185">Reference proteome</keyword>
<evidence type="ECO:0000256" key="4">
    <source>
        <dbReference type="ARBA" id="ARBA00022723"/>
    </source>
</evidence>
<keyword evidence="7" id="KW-1015">Disulfide bond</keyword>